<comment type="cofactor">
    <cofactor evidence="2">
        <name>FAD</name>
        <dbReference type="ChEBI" id="CHEBI:57692"/>
    </cofactor>
</comment>
<dbReference type="PANTHER" id="PTHR43396:SF3">
    <property type="entry name" value="FLAVOHEMOPROTEIN"/>
    <property type="match status" value="1"/>
</dbReference>
<dbReference type="SUPFAM" id="SSF52343">
    <property type="entry name" value="Ferredoxin reductase-like, C-terminal NADP-linked domain"/>
    <property type="match status" value="1"/>
</dbReference>
<dbReference type="NCBIfam" id="NF009805">
    <property type="entry name" value="PRK13289.1"/>
    <property type="match status" value="1"/>
</dbReference>
<evidence type="ECO:0000256" key="2">
    <source>
        <dbReference type="ARBA" id="ARBA00001974"/>
    </source>
</evidence>
<dbReference type="SUPFAM" id="SSF46458">
    <property type="entry name" value="Globin-like"/>
    <property type="match status" value="1"/>
</dbReference>
<evidence type="ECO:0000256" key="6">
    <source>
        <dbReference type="ARBA" id="ARBA00014637"/>
    </source>
</evidence>
<dbReference type="InterPro" id="IPR009050">
    <property type="entry name" value="Globin-like_sf"/>
</dbReference>
<dbReference type="InterPro" id="IPR000971">
    <property type="entry name" value="Globin"/>
</dbReference>
<dbReference type="GO" id="GO:0019825">
    <property type="term" value="F:oxygen binding"/>
    <property type="evidence" value="ECO:0007669"/>
    <property type="project" value="InterPro"/>
</dbReference>
<dbReference type="Gene3D" id="2.40.30.10">
    <property type="entry name" value="Translation factors"/>
    <property type="match status" value="1"/>
</dbReference>
<evidence type="ECO:0000256" key="19">
    <source>
        <dbReference type="ARBA" id="ARBA00048649"/>
    </source>
</evidence>
<dbReference type="AlphaFoldDB" id="A0A6B9ZER2"/>
<dbReference type="Pfam" id="PF00175">
    <property type="entry name" value="NAD_binding_1"/>
    <property type="match status" value="1"/>
</dbReference>
<comment type="catalytic activity">
    <reaction evidence="20">
        <text>2 nitric oxide + NADPH + 2 O2 = 2 nitrate + NADP(+) + H(+)</text>
        <dbReference type="Rhea" id="RHEA:19465"/>
        <dbReference type="ChEBI" id="CHEBI:15378"/>
        <dbReference type="ChEBI" id="CHEBI:15379"/>
        <dbReference type="ChEBI" id="CHEBI:16480"/>
        <dbReference type="ChEBI" id="CHEBI:17632"/>
        <dbReference type="ChEBI" id="CHEBI:57783"/>
        <dbReference type="ChEBI" id="CHEBI:58349"/>
        <dbReference type="EC" id="1.14.12.17"/>
    </reaction>
</comment>
<feature type="domain" description="Globin" evidence="22">
    <location>
        <begin position="1"/>
        <end position="137"/>
    </location>
</feature>
<evidence type="ECO:0000313" key="25">
    <source>
        <dbReference type="Proteomes" id="UP000476411"/>
    </source>
</evidence>
<dbReference type="Gene3D" id="3.40.50.80">
    <property type="entry name" value="Nucleotide-binding domain of ferredoxin-NADP reductase (FNR) module"/>
    <property type="match status" value="1"/>
</dbReference>
<keyword evidence="14" id="KW-0408">Iron</keyword>
<evidence type="ECO:0000256" key="1">
    <source>
        <dbReference type="ARBA" id="ARBA00001970"/>
    </source>
</evidence>
<dbReference type="GO" id="GO:0005344">
    <property type="term" value="F:oxygen carrier activity"/>
    <property type="evidence" value="ECO:0007669"/>
    <property type="project" value="UniProtKB-KW"/>
</dbReference>
<evidence type="ECO:0000256" key="12">
    <source>
        <dbReference type="ARBA" id="ARBA00022857"/>
    </source>
</evidence>
<dbReference type="EMBL" id="CP048113">
    <property type="protein sequence ID" value="QHS60860.1"/>
    <property type="molecule type" value="Genomic_DNA"/>
</dbReference>
<evidence type="ECO:0000256" key="21">
    <source>
        <dbReference type="RuleBase" id="RU000356"/>
    </source>
</evidence>
<evidence type="ECO:0000256" key="20">
    <source>
        <dbReference type="ARBA" id="ARBA00049433"/>
    </source>
</evidence>
<evidence type="ECO:0000256" key="18">
    <source>
        <dbReference type="ARBA" id="ARBA00033187"/>
    </source>
</evidence>
<gene>
    <name evidence="24" type="primary">hmpA</name>
    <name evidence="24" type="ORF">GWR21_15030</name>
</gene>
<proteinExistence type="inferred from homology"/>
<dbReference type="GO" id="GO:0008941">
    <property type="term" value="F:nitric oxide dioxygenase NAD(P)H activity"/>
    <property type="evidence" value="ECO:0007669"/>
    <property type="project" value="UniProtKB-EC"/>
</dbReference>
<comment type="similarity">
    <text evidence="4">Belongs to the globin family. Two-domain flavohemoproteins subfamily.</text>
</comment>
<dbReference type="GO" id="GO:0020037">
    <property type="term" value="F:heme binding"/>
    <property type="evidence" value="ECO:0007669"/>
    <property type="project" value="InterPro"/>
</dbReference>
<dbReference type="Proteomes" id="UP000476411">
    <property type="component" value="Chromosome"/>
</dbReference>
<dbReference type="GO" id="GO:0071949">
    <property type="term" value="F:FAD binding"/>
    <property type="evidence" value="ECO:0007669"/>
    <property type="project" value="TreeGrafter"/>
</dbReference>
<dbReference type="GO" id="GO:0046872">
    <property type="term" value="F:metal ion binding"/>
    <property type="evidence" value="ECO:0007669"/>
    <property type="project" value="UniProtKB-KW"/>
</dbReference>
<dbReference type="InterPro" id="IPR017927">
    <property type="entry name" value="FAD-bd_FR_type"/>
</dbReference>
<dbReference type="KEGG" id="chih:GWR21_15030"/>
<comment type="similarity">
    <text evidence="3">In the C-terminal section; belongs to the flavoprotein pyridine nucleotide cytochrome reductase family.</text>
</comment>
<dbReference type="InterPro" id="IPR001433">
    <property type="entry name" value="OxRdtase_FAD/NAD-bd"/>
</dbReference>
<dbReference type="PRINTS" id="PR00406">
    <property type="entry name" value="CYTB5RDTASE"/>
</dbReference>
<name>A0A6B9ZER2_9BACT</name>
<evidence type="ECO:0000256" key="4">
    <source>
        <dbReference type="ARBA" id="ARBA00008414"/>
    </source>
</evidence>
<dbReference type="FunFam" id="1.10.490.10:FF:000003">
    <property type="entry name" value="Flavohemoprotein"/>
    <property type="match status" value="1"/>
</dbReference>
<evidence type="ECO:0000256" key="5">
    <source>
        <dbReference type="ARBA" id="ARBA00012229"/>
    </source>
</evidence>
<dbReference type="InterPro" id="IPR017938">
    <property type="entry name" value="Riboflavin_synthase-like_b-brl"/>
</dbReference>
<evidence type="ECO:0000256" key="3">
    <source>
        <dbReference type="ARBA" id="ARBA00006401"/>
    </source>
</evidence>
<evidence type="ECO:0000256" key="16">
    <source>
        <dbReference type="ARBA" id="ARBA00030024"/>
    </source>
</evidence>
<evidence type="ECO:0000256" key="10">
    <source>
        <dbReference type="ARBA" id="ARBA00022723"/>
    </source>
</evidence>
<dbReference type="GO" id="GO:0071500">
    <property type="term" value="P:cellular response to nitrosative stress"/>
    <property type="evidence" value="ECO:0007669"/>
    <property type="project" value="TreeGrafter"/>
</dbReference>
<reference evidence="24 25" key="1">
    <citation type="submission" date="2020-01" db="EMBL/GenBank/DDBJ databases">
        <title>Complete genome sequence of Chitinophaga sp. H33E-04 isolated from quinoa roots.</title>
        <authorList>
            <person name="Weon H.-Y."/>
            <person name="Lee S.A."/>
        </authorList>
    </citation>
    <scope>NUCLEOTIDE SEQUENCE [LARGE SCALE GENOMIC DNA]</scope>
    <source>
        <strain evidence="24 25">H33E-04</strain>
    </source>
</reference>
<keyword evidence="7 21" id="KW-0349">Heme</keyword>
<keyword evidence="12" id="KW-0521">NADP</keyword>
<evidence type="ECO:0000256" key="9">
    <source>
        <dbReference type="ARBA" id="ARBA00022630"/>
    </source>
</evidence>
<evidence type="ECO:0000256" key="11">
    <source>
        <dbReference type="ARBA" id="ARBA00022827"/>
    </source>
</evidence>
<evidence type="ECO:0000256" key="7">
    <source>
        <dbReference type="ARBA" id="ARBA00022617"/>
    </source>
</evidence>
<keyword evidence="13 24" id="KW-0560">Oxidoreductase</keyword>
<keyword evidence="11" id="KW-0274">FAD</keyword>
<dbReference type="CDD" id="cd14779">
    <property type="entry name" value="FHP_Ae-globin-like"/>
    <property type="match status" value="1"/>
</dbReference>
<dbReference type="FunFam" id="2.40.30.10:FF:000034">
    <property type="entry name" value="Flavohemoprotein"/>
    <property type="match status" value="1"/>
</dbReference>
<comment type="cofactor">
    <cofactor evidence="1">
        <name>heme b</name>
        <dbReference type="ChEBI" id="CHEBI:60344"/>
    </cofactor>
</comment>
<feature type="domain" description="FAD-binding FR-type" evidence="23">
    <location>
        <begin position="151"/>
        <end position="262"/>
    </location>
</feature>
<dbReference type="InterPro" id="IPR012292">
    <property type="entry name" value="Globin/Proto"/>
</dbReference>
<organism evidence="24 25">
    <name type="scientific">Chitinophaga agri</name>
    <dbReference type="NCBI Taxonomy" id="2703787"/>
    <lineage>
        <taxon>Bacteria</taxon>
        <taxon>Pseudomonadati</taxon>
        <taxon>Bacteroidota</taxon>
        <taxon>Chitinophagia</taxon>
        <taxon>Chitinophagales</taxon>
        <taxon>Chitinophagaceae</taxon>
        <taxon>Chitinophaga</taxon>
    </lineage>
</organism>
<evidence type="ECO:0000256" key="17">
    <source>
        <dbReference type="ARBA" id="ARBA00030929"/>
    </source>
</evidence>
<dbReference type="CDD" id="cd06184">
    <property type="entry name" value="flavohem_like_fad_nad_binding"/>
    <property type="match status" value="1"/>
</dbReference>
<evidence type="ECO:0000313" key="24">
    <source>
        <dbReference type="EMBL" id="QHS60860.1"/>
    </source>
</evidence>
<keyword evidence="21" id="KW-0813">Transport</keyword>
<dbReference type="Gene3D" id="1.10.490.10">
    <property type="entry name" value="Globins"/>
    <property type="match status" value="1"/>
</dbReference>
<dbReference type="PROSITE" id="PS51384">
    <property type="entry name" value="FAD_FR"/>
    <property type="match status" value="1"/>
</dbReference>
<dbReference type="RefSeq" id="WP_162332543.1">
    <property type="nucleotide sequence ID" value="NZ_CP048113.1"/>
</dbReference>
<keyword evidence="10" id="KW-0479">Metal-binding</keyword>
<protein>
    <recommendedName>
        <fullName evidence="6">Flavohemoprotein</fullName>
        <ecNumber evidence="5">1.14.12.17</ecNumber>
    </recommendedName>
    <alternativeName>
        <fullName evidence="17">Flavohemoglobin</fullName>
    </alternativeName>
    <alternativeName>
        <fullName evidence="16">Hemoglobin-like protein</fullName>
    </alternativeName>
    <alternativeName>
        <fullName evidence="18">Nitric oxide dioxygenase</fullName>
    </alternativeName>
</protein>
<evidence type="ECO:0000256" key="15">
    <source>
        <dbReference type="ARBA" id="ARBA00023027"/>
    </source>
</evidence>
<evidence type="ECO:0000256" key="14">
    <source>
        <dbReference type="ARBA" id="ARBA00023004"/>
    </source>
</evidence>
<dbReference type="Pfam" id="PF00042">
    <property type="entry name" value="Globin"/>
    <property type="match status" value="1"/>
</dbReference>
<keyword evidence="25" id="KW-1185">Reference proteome</keyword>
<evidence type="ECO:0000259" key="23">
    <source>
        <dbReference type="PROSITE" id="PS51384"/>
    </source>
</evidence>
<keyword evidence="8 21" id="KW-0561">Oxygen transport</keyword>
<evidence type="ECO:0000256" key="13">
    <source>
        <dbReference type="ARBA" id="ARBA00023002"/>
    </source>
</evidence>
<keyword evidence="15" id="KW-0520">NAD</keyword>
<accession>A0A6B9ZER2</accession>
<keyword evidence="9" id="KW-0285">Flavoprotein</keyword>
<dbReference type="PROSITE" id="PS01033">
    <property type="entry name" value="GLOBIN"/>
    <property type="match status" value="1"/>
</dbReference>
<dbReference type="GO" id="GO:0046210">
    <property type="term" value="P:nitric oxide catabolic process"/>
    <property type="evidence" value="ECO:0007669"/>
    <property type="project" value="TreeGrafter"/>
</dbReference>
<evidence type="ECO:0000259" key="22">
    <source>
        <dbReference type="PROSITE" id="PS01033"/>
    </source>
</evidence>
<dbReference type="InterPro" id="IPR039261">
    <property type="entry name" value="FNR_nucleotide-bd"/>
</dbReference>
<dbReference type="SUPFAM" id="SSF63380">
    <property type="entry name" value="Riboflavin synthase domain-like"/>
    <property type="match status" value="1"/>
</dbReference>
<sequence length="403" mass="45038">MTTEQKDIVLATVPFLKENGVQLTTHFYNRMFQHHPELKNLFNLGNQQQGKQQHALAGAVLAYAENINDPSVLLPVIDRIGQKHTSLDIKPEQYQIVGEHLLASIGEILGDAATPEILGAWKAAYMQLAGVMSGYETRLYQLKQNIPYSWNGWRTFKVGKRVMESDEICSFYLYPADGGKVPAHQPGQYISLKMFLPAINLTQIRQYSLSDTPNNDYFRISVKKEKGATIDTNGMISNALHDQAPEGTEVMLTAPSGNFIIPADLRQPVMFISGGVGVTPFVSMLQHVLVQENPVPVTWLHGCRNSSVHAFKNFINTQAQQNAQLKQHIFYNTATETELAEGIHTGHLDLHKLTDLSHTSDTLYYVCGPGPFIEKQVRDLKSLGVDHGRIFFEEFGPQVLHAN</sequence>
<dbReference type="EC" id="1.14.12.17" evidence="5"/>
<comment type="catalytic activity">
    <reaction evidence="19">
        <text>2 nitric oxide + NADH + 2 O2 = 2 nitrate + NAD(+) + H(+)</text>
        <dbReference type="Rhea" id="RHEA:19469"/>
        <dbReference type="ChEBI" id="CHEBI:15378"/>
        <dbReference type="ChEBI" id="CHEBI:15379"/>
        <dbReference type="ChEBI" id="CHEBI:16480"/>
        <dbReference type="ChEBI" id="CHEBI:17632"/>
        <dbReference type="ChEBI" id="CHEBI:57540"/>
        <dbReference type="ChEBI" id="CHEBI:57945"/>
        <dbReference type="EC" id="1.14.12.17"/>
    </reaction>
</comment>
<dbReference type="PANTHER" id="PTHR43396">
    <property type="entry name" value="FLAVOHEMOPROTEIN"/>
    <property type="match status" value="1"/>
</dbReference>
<evidence type="ECO:0000256" key="8">
    <source>
        <dbReference type="ARBA" id="ARBA00022621"/>
    </source>
</evidence>